<protein>
    <submittedName>
        <fullName evidence="2">Uncharacterized protein</fullName>
    </submittedName>
</protein>
<dbReference type="AlphaFoldDB" id="A0A8H7QGJ9"/>
<name>A0A8H7QGJ9_9FUNG</name>
<reference evidence="2" key="1">
    <citation type="submission" date="2020-12" db="EMBL/GenBank/DDBJ databases">
        <title>Metabolic potential, ecology and presence of endohyphal bacteria is reflected in genomic diversity of Mucoromycotina.</title>
        <authorList>
            <person name="Muszewska A."/>
            <person name="Okrasinska A."/>
            <person name="Steczkiewicz K."/>
            <person name="Drgas O."/>
            <person name="Orlowska M."/>
            <person name="Perlinska-Lenart U."/>
            <person name="Aleksandrzak-Piekarczyk T."/>
            <person name="Szatraj K."/>
            <person name="Zielenkiewicz U."/>
            <person name="Pilsyk S."/>
            <person name="Malc E."/>
            <person name="Mieczkowski P."/>
            <person name="Kruszewska J.S."/>
            <person name="Biernat P."/>
            <person name="Pawlowska J."/>
        </authorList>
    </citation>
    <scope>NUCLEOTIDE SEQUENCE</scope>
    <source>
        <strain evidence="2">WA0000017839</strain>
    </source>
</reference>
<proteinExistence type="predicted"/>
<evidence type="ECO:0000313" key="2">
    <source>
        <dbReference type="EMBL" id="KAG2191719.1"/>
    </source>
</evidence>
<sequence>MLSSTSIALHVPCLCYRYTGTHRRRRSSSNNNNKKQYIDTDETPDLLDDAMQSASRIKSDNENNEEAMDLN</sequence>
<keyword evidence="3" id="KW-1185">Reference proteome</keyword>
<feature type="region of interest" description="Disordered" evidence="1">
    <location>
        <begin position="22"/>
        <end position="71"/>
    </location>
</feature>
<organism evidence="2 3">
    <name type="scientific">Mucor saturninus</name>
    <dbReference type="NCBI Taxonomy" id="64648"/>
    <lineage>
        <taxon>Eukaryota</taxon>
        <taxon>Fungi</taxon>
        <taxon>Fungi incertae sedis</taxon>
        <taxon>Mucoromycota</taxon>
        <taxon>Mucoromycotina</taxon>
        <taxon>Mucoromycetes</taxon>
        <taxon>Mucorales</taxon>
        <taxon>Mucorineae</taxon>
        <taxon>Mucoraceae</taxon>
        <taxon>Mucor</taxon>
    </lineage>
</organism>
<gene>
    <name evidence="2" type="ORF">INT47_004706</name>
</gene>
<feature type="compositionally biased region" description="Acidic residues" evidence="1">
    <location>
        <begin position="39"/>
        <end position="48"/>
    </location>
</feature>
<accession>A0A8H7QGJ9</accession>
<evidence type="ECO:0000256" key="1">
    <source>
        <dbReference type="SAM" id="MobiDB-lite"/>
    </source>
</evidence>
<comment type="caution">
    <text evidence="2">The sequence shown here is derived from an EMBL/GenBank/DDBJ whole genome shotgun (WGS) entry which is preliminary data.</text>
</comment>
<dbReference type="Proteomes" id="UP000603453">
    <property type="component" value="Unassembled WGS sequence"/>
</dbReference>
<dbReference type="EMBL" id="JAEPRD010000363">
    <property type="protein sequence ID" value="KAG2191719.1"/>
    <property type="molecule type" value="Genomic_DNA"/>
</dbReference>
<evidence type="ECO:0000313" key="3">
    <source>
        <dbReference type="Proteomes" id="UP000603453"/>
    </source>
</evidence>
<feature type="compositionally biased region" description="Acidic residues" evidence="1">
    <location>
        <begin position="62"/>
        <end position="71"/>
    </location>
</feature>